<proteinExistence type="predicted"/>
<accession>A0A6G0T4J4</accession>
<dbReference type="OrthoDB" id="8193161at2759"/>
<dbReference type="Proteomes" id="UP000475862">
    <property type="component" value="Unassembled WGS sequence"/>
</dbReference>
<gene>
    <name evidence="1" type="ORF">AGLY_014881</name>
</gene>
<keyword evidence="2" id="KW-1185">Reference proteome</keyword>
<name>A0A6G0T4J4_APHGL</name>
<organism evidence="1 2">
    <name type="scientific">Aphis glycines</name>
    <name type="common">Soybean aphid</name>
    <dbReference type="NCBI Taxonomy" id="307491"/>
    <lineage>
        <taxon>Eukaryota</taxon>
        <taxon>Metazoa</taxon>
        <taxon>Ecdysozoa</taxon>
        <taxon>Arthropoda</taxon>
        <taxon>Hexapoda</taxon>
        <taxon>Insecta</taxon>
        <taxon>Pterygota</taxon>
        <taxon>Neoptera</taxon>
        <taxon>Paraneoptera</taxon>
        <taxon>Hemiptera</taxon>
        <taxon>Sternorrhyncha</taxon>
        <taxon>Aphidomorpha</taxon>
        <taxon>Aphidoidea</taxon>
        <taxon>Aphididae</taxon>
        <taxon>Aphidini</taxon>
        <taxon>Aphis</taxon>
        <taxon>Aphis</taxon>
    </lineage>
</organism>
<evidence type="ECO:0000313" key="2">
    <source>
        <dbReference type="Proteomes" id="UP000475862"/>
    </source>
</evidence>
<dbReference type="AlphaFoldDB" id="A0A6G0T4J4"/>
<sequence length="299" mass="35689">MEIVVILLAIIHNYCMNRMGKHFHRTSILIKAFNHKFRLDLELNTVLHKSCIMESLYVVKNVYGLKRYYNSVIVRYNSERSDEYIDFTMMRVITSRNNASVSNFGGVFQWQSEYPYYIEVKNKHFPTVFKKIEKNKKKVTEKREFLRKTSFRSNRFFYMDLKKNQKSIGNTTLKFSISFPSSSYKENSMHHYTKNFNVTTTIYPQTILNICYYSKSISRRYLKISPFFISYSYGDKKIIRIHSTIFFLLAFEVQILTKIRQNHEYLQIILVENNLNFGVFRPLKHKPLFSPTTGNYLLG</sequence>
<comment type="caution">
    <text evidence="1">The sequence shown here is derived from an EMBL/GenBank/DDBJ whole genome shotgun (WGS) entry which is preliminary data.</text>
</comment>
<protein>
    <submittedName>
        <fullName evidence="1">Uncharacterized protein</fullName>
    </submittedName>
</protein>
<evidence type="ECO:0000313" key="1">
    <source>
        <dbReference type="EMBL" id="KAE9524831.1"/>
    </source>
</evidence>
<reference evidence="1 2" key="1">
    <citation type="submission" date="2019-08" db="EMBL/GenBank/DDBJ databases">
        <title>The genome of the soybean aphid Biotype 1, its phylome, world population structure and adaptation to the North American continent.</title>
        <authorList>
            <person name="Giordano R."/>
            <person name="Donthu R.K."/>
            <person name="Hernandez A.G."/>
            <person name="Wright C.L."/>
            <person name="Zimin A.V."/>
        </authorList>
    </citation>
    <scope>NUCLEOTIDE SEQUENCE [LARGE SCALE GENOMIC DNA]</scope>
    <source>
        <tissue evidence="1">Whole aphids</tissue>
    </source>
</reference>
<dbReference type="EMBL" id="VYZN01000065">
    <property type="protein sequence ID" value="KAE9524831.1"/>
    <property type="molecule type" value="Genomic_DNA"/>
</dbReference>